<dbReference type="PROSITE" id="PS00211">
    <property type="entry name" value="ABC_TRANSPORTER_1"/>
    <property type="match status" value="1"/>
</dbReference>
<keyword evidence="2" id="KW-0813">Transport</keyword>
<evidence type="ECO:0000259" key="5">
    <source>
        <dbReference type="PROSITE" id="PS50893"/>
    </source>
</evidence>
<evidence type="ECO:0000256" key="2">
    <source>
        <dbReference type="ARBA" id="ARBA00022448"/>
    </source>
</evidence>
<dbReference type="PROSITE" id="PS50893">
    <property type="entry name" value="ABC_TRANSPORTER_2"/>
    <property type="match status" value="1"/>
</dbReference>
<comment type="caution">
    <text evidence="6">The sequence shown here is derived from an EMBL/GenBank/DDBJ whole genome shotgun (WGS) entry which is preliminary data.</text>
</comment>
<keyword evidence="7" id="KW-1185">Reference proteome</keyword>
<dbReference type="Pfam" id="PF00005">
    <property type="entry name" value="ABC_tran"/>
    <property type="match status" value="1"/>
</dbReference>
<evidence type="ECO:0000256" key="3">
    <source>
        <dbReference type="ARBA" id="ARBA00022741"/>
    </source>
</evidence>
<dbReference type="InterPro" id="IPR003593">
    <property type="entry name" value="AAA+_ATPase"/>
</dbReference>
<dbReference type="CDD" id="cd03235">
    <property type="entry name" value="ABC_Metallic_Cations"/>
    <property type="match status" value="1"/>
</dbReference>
<dbReference type="InterPro" id="IPR017871">
    <property type="entry name" value="ABC_transporter-like_CS"/>
</dbReference>
<dbReference type="GO" id="GO:0005524">
    <property type="term" value="F:ATP binding"/>
    <property type="evidence" value="ECO:0007669"/>
    <property type="project" value="UniProtKB-KW"/>
</dbReference>
<dbReference type="InterPro" id="IPR003439">
    <property type="entry name" value="ABC_transporter-like_ATP-bd"/>
</dbReference>
<dbReference type="PANTHER" id="PTHR42734">
    <property type="entry name" value="METAL TRANSPORT SYSTEM ATP-BINDING PROTEIN TM_0124-RELATED"/>
    <property type="match status" value="1"/>
</dbReference>
<evidence type="ECO:0000313" key="6">
    <source>
        <dbReference type="EMBL" id="MFC0268173.1"/>
    </source>
</evidence>
<evidence type="ECO:0000313" key="7">
    <source>
        <dbReference type="Proteomes" id="UP001589814"/>
    </source>
</evidence>
<dbReference type="SMART" id="SM00382">
    <property type="entry name" value="AAA"/>
    <property type="match status" value="1"/>
</dbReference>
<dbReference type="PANTHER" id="PTHR42734:SF5">
    <property type="entry name" value="IRON TRANSPORT SYSTEM ATP-BINDING PROTEIN HI_0361-RELATED"/>
    <property type="match status" value="1"/>
</dbReference>
<accession>A0ABV6G3D5</accession>
<dbReference type="RefSeq" id="WP_026351988.1">
    <property type="nucleotide sequence ID" value="NZ_JBHLVX010000036.1"/>
</dbReference>
<comment type="similarity">
    <text evidence="1">Belongs to the ABC transporter superfamily.</text>
</comment>
<dbReference type="EMBL" id="JBHLVX010000036">
    <property type="protein sequence ID" value="MFC0268173.1"/>
    <property type="molecule type" value="Genomic_DNA"/>
</dbReference>
<evidence type="ECO:0000256" key="1">
    <source>
        <dbReference type="ARBA" id="ARBA00005417"/>
    </source>
</evidence>
<dbReference type="Proteomes" id="UP001589814">
    <property type="component" value="Unassembled WGS sequence"/>
</dbReference>
<feature type="domain" description="ABC transporter" evidence="5">
    <location>
        <begin position="18"/>
        <end position="246"/>
    </location>
</feature>
<gene>
    <name evidence="6" type="ORF">ACFFHW_09285</name>
</gene>
<keyword evidence="3" id="KW-0547">Nucleotide-binding</keyword>
<dbReference type="SUPFAM" id="SSF52540">
    <property type="entry name" value="P-loop containing nucleoside triphosphate hydrolases"/>
    <property type="match status" value="1"/>
</dbReference>
<dbReference type="Gene3D" id="3.40.50.300">
    <property type="entry name" value="P-loop containing nucleotide triphosphate hydrolases"/>
    <property type="match status" value="1"/>
</dbReference>
<name>A0ABV6G3D5_9GAMM</name>
<dbReference type="InterPro" id="IPR027417">
    <property type="entry name" value="P-loop_NTPase"/>
</dbReference>
<dbReference type="InterPro" id="IPR050153">
    <property type="entry name" value="Metal_Ion_Import_ABC"/>
</dbReference>
<reference evidence="6 7" key="1">
    <citation type="submission" date="2024-09" db="EMBL/GenBank/DDBJ databases">
        <authorList>
            <person name="Sun Q."/>
            <person name="Mori K."/>
        </authorList>
    </citation>
    <scope>NUCLEOTIDE SEQUENCE [LARGE SCALE GENOMIC DNA]</scope>
    <source>
        <strain evidence="6 7">CCM 7415</strain>
    </source>
</reference>
<sequence length="264" mass="29009">MSHHPTRSVRGNSAPAPIRLDNVTLTYQRHPAVHHLSGCFEPGSLTAVIGPNGAGKSTLIKALAGSMVVGEGHIDRGGLSPRHYGYLPQAAEVDRSFPLSVFDTVAMGDWHRLGLFGGMKKGDVARVLAALDDVGLAGFEQRRISELSAGQFQRVLFARLMLQDAPVILLDEPFNAIDERTTQDLLQLIQRWHGQGRTLIAVLHDLRQVRRHFPQTLLLAREPIAWGETAWVIDDDALSRANMMTEHWQENAPSCAALAAQEPI</sequence>
<evidence type="ECO:0000256" key="4">
    <source>
        <dbReference type="ARBA" id="ARBA00022840"/>
    </source>
</evidence>
<proteinExistence type="inferred from homology"/>
<protein>
    <submittedName>
        <fullName evidence="6">Metal ABC transporter ATP-binding protein</fullName>
    </submittedName>
</protein>
<keyword evidence="4 6" id="KW-0067">ATP-binding</keyword>
<organism evidence="6 7">
    <name type="scientific">Kushneria aurantia</name>
    <dbReference type="NCBI Taxonomy" id="504092"/>
    <lineage>
        <taxon>Bacteria</taxon>
        <taxon>Pseudomonadati</taxon>
        <taxon>Pseudomonadota</taxon>
        <taxon>Gammaproteobacteria</taxon>
        <taxon>Oceanospirillales</taxon>
        <taxon>Halomonadaceae</taxon>
        <taxon>Kushneria</taxon>
    </lineage>
</organism>